<organism evidence="9 10">
    <name type="scientific">Colletotrichum orbiculare (strain 104-T / ATCC 96160 / CBS 514.97 / LARS 414 / MAFF 240422)</name>
    <name type="common">Cucumber anthracnose fungus</name>
    <name type="synonym">Colletotrichum lagenarium</name>
    <dbReference type="NCBI Taxonomy" id="1213857"/>
    <lineage>
        <taxon>Eukaryota</taxon>
        <taxon>Fungi</taxon>
        <taxon>Dikarya</taxon>
        <taxon>Ascomycota</taxon>
        <taxon>Pezizomycotina</taxon>
        <taxon>Sordariomycetes</taxon>
        <taxon>Hypocreomycetidae</taxon>
        <taxon>Glomerellales</taxon>
        <taxon>Glomerellaceae</taxon>
        <taxon>Colletotrichum</taxon>
        <taxon>Colletotrichum orbiculare species complex</taxon>
    </lineage>
</organism>
<dbReference type="Gene3D" id="3.30.460.10">
    <property type="entry name" value="Beta Polymerase, domain 2"/>
    <property type="match status" value="1"/>
</dbReference>
<dbReference type="InterPro" id="IPR043519">
    <property type="entry name" value="NT_sf"/>
</dbReference>
<evidence type="ECO:0000256" key="1">
    <source>
        <dbReference type="ARBA" id="ARBA00007265"/>
    </source>
</evidence>
<evidence type="ECO:0000256" key="5">
    <source>
        <dbReference type="ARBA" id="ARBA00034736"/>
    </source>
</evidence>
<dbReference type="GO" id="GO:0052927">
    <property type="term" value="F:CC tRNA cytidylyltransferase activity"/>
    <property type="evidence" value="ECO:0007669"/>
    <property type="project" value="TreeGrafter"/>
</dbReference>
<evidence type="ECO:0000256" key="6">
    <source>
        <dbReference type="RuleBase" id="RU003953"/>
    </source>
</evidence>
<evidence type="ECO:0000256" key="3">
    <source>
        <dbReference type="ARBA" id="ARBA00022741"/>
    </source>
</evidence>
<dbReference type="AlphaFoldDB" id="A0A484FKD7"/>
<dbReference type="SUPFAM" id="SSF81891">
    <property type="entry name" value="Poly A polymerase C-terminal region-like"/>
    <property type="match status" value="1"/>
</dbReference>
<evidence type="ECO:0000259" key="7">
    <source>
        <dbReference type="Pfam" id="PF01743"/>
    </source>
</evidence>
<feature type="domain" description="Poly A polymerase head" evidence="7">
    <location>
        <begin position="42"/>
        <end position="187"/>
    </location>
</feature>
<dbReference type="Pfam" id="PF12627">
    <property type="entry name" value="PolyA_pol_RNAbd"/>
    <property type="match status" value="1"/>
</dbReference>
<dbReference type="InterPro" id="IPR032828">
    <property type="entry name" value="PolyA_RNA-bd"/>
</dbReference>
<dbReference type="Gene3D" id="1.10.3090.10">
    <property type="entry name" value="cca-adding enzyme, domain 2"/>
    <property type="match status" value="1"/>
</dbReference>
<feature type="domain" description="tRNA nucleotidyltransferase/poly(A) polymerase RNA and SrmB- binding" evidence="8">
    <location>
        <begin position="236"/>
        <end position="273"/>
    </location>
</feature>
<gene>
    <name evidence="9" type="ORF">Cob_v009708</name>
</gene>
<keyword evidence="4 6" id="KW-0694">RNA-binding</keyword>
<comment type="caution">
    <text evidence="9">The sequence shown here is derived from an EMBL/GenBank/DDBJ whole genome shotgun (WGS) entry which is preliminary data.</text>
</comment>
<dbReference type="Pfam" id="PF01743">
    <property type="entry name" value="PolyA_pol"/>
    <property type="match status" value="1"/>
</dbReference>
<dbReference type="Pfam" id="PF10521">
    <property type="entry name" value="Tti2"/>
    <property type="match status" value="1"/>
</dbReference>
<dbReference type="FunFam" id="3.30.460.10:FF:000019">
    <property type="entry name" value="tRNA nucleotidyltransferase cca2"/>
    <property type="match status" value="1"/>
</dbReference>
<sequence length="944" mass="103999">MTVTHPTTLDLTPKEKQLRDLLVDVAASIDAAGRSAEPIVLRWAGGWVRDKLLGIESHDIDTAINAMTGYAFSLELRRYCIDPKNARKHNIAPGDLGSLHRIAANPEKSKHLETATTRVFNLEIDFVNLRKETYTHDSRNPIMEFGSAADDAYRRDATINALFYNLHSGEVEDLTGGLADMEAHLIRTPLTPLQTFTDDPLRVLRLIRFASRLQFTIDPAATAVMSERRVLDALSLKISRERVGIEIEKMLKGKHPLSSLRLIDNLNLYDSIFTDPGSTNRPVPNVSKWNRAYECLGRLADHRTEGSIYHTLALSGDGKSGDAVYFAWVLASVMPYAQAEAELSTSKGKTLPTTTVVAREGIKAPNRLCDVITAAYRHRADIAAWKQSMCTRQSRVAERDAIGMAIRRWDAQGGYWRLQVLYALLSEAMEGPKRDEIKLLHGWKDFLDYLADLDVMDAPSMKRLVDGRLLTKELGVHPGQWMGRALDICLAWQFRNPDEVDPAGAIAEPWAKFSTDAIVLRTPLVFGSRLCEVLVMIGEVIAGLQQARNGNGSYQSEGLPPQYTLVDVVKELSDCTALPRSRVIEALLLCVNQTGRVKRTPQDDEAIARMVAIATGALCDSPYDPSLPDTTATNDASAVEALAFLLALVVNFSAHLQDDVLLSVATYTDGHTVWSSERVADMARCLLNHALVAERKADFIIAVVLKSFIRHVFPGTSSVRLTSSGRKAHYVLPSQGDGSASSIRLEAPISNLTKLRAITVFAWAIEQSDATLITANWPLFTPGLLATTDDSASDIKLGGLIILQTFLAKCPTEVLSSTGMGDVFEQSIFPSLLCLPALTPEHESLQLLDAAYTAALQLAITQFPDKAARSAKNRLLTRLLREGIFHGYWNLFNSAPQGLAAYYYQHIGRSLFRRLSTLHPGGFTCALVYLGQLLAQNVSSRIRG</sequence>
<dbReference type="SUPFAM" id="SSF81301">
    <property type="entry name" value="Nucleotidyltransferase"/>
    <property type="match status" value="1"/>
</dbReference>
<dbReference type="STRING" id="1213857.A0A484FKD7"/>
<dbReference type="CDD" id="cd05398">
    <property type="entry name" value="NT_ClassII-CCAase"/>
    <property type="match status" value="1"/>
</dbReference>
<dbReference type="GO" id="GO:0000166">
    <property type="term" value="F:nucleotide binding"/>
    <property type="evidence" value="ECO:0007669"/>
    <property type="project" value="UniProtKB-KW"/>
</dbReference>
<keyword evidence="2 6" id="KW-0808">Transferase</keyword>
<evidence type="ECO:0000256" key="2">
    <source>
        <dbReference type="ARBA" id="ARBA00022679"/>
    </source>
</evidence>
<dbReference type="GO" id="GO:0003723">
    <property type="term" value="F:RNA binding"/>
    <property type="evidence" value="ECO:0007669"/>
    <property type="project" value="UniProtKB-KW"/>
</dbReference>
<evidence type="ECO:0000313" key="9">
    <source>
        <dbReference type="EMBL" id="TDZ17377.1"/>
    </source>
</evidence>
<evidence type="ECO:0000259" key="8">
    <source>
        <dbReference type="Pfam" id="PF12627"/>
    </source>
</evidence>
<dbReference type="PANTHER" id="PTHR13734">
    <property type="entry name" value="TRNA-NUCLEOTIDYLTRANSFERASE"/>
    <property type="match status" value="1"/>
</dbReference>
<reference evidence="10" key="1">
    <citation type="journal article" date="2013" name="New Phytol.">
        <title>Comparative genomic and transcriptomic analyses reveal the hemibiotrophic stage shift of Colletotrichum fungi.</title>
        <authorList>
            <person name="Gan P."/>
            <person name="Ikeda K."/>
            <person name="Irieda H."/>
            <person name="Narusaka M."/>
            <person name="O'Connell R.J."/>
            <person name="Narusaka Y."/>
            <person name="Takano Y."/>
            <person name="Kubo Y."/>
            <person name="Shirasu K."/>
        </authorList>
    </citation>
    <scope>NUCLEOTIDE SEQUENCE [LARGE SCALE GENOMIC DNA]</scope>
    <source>
        <strain evidence="10">104-T / ATCC 96160 / CBS 514.97 / LARS 414 / MAFF 240422</strain>
    </source>
</reference>
<dbReference type="GO" id="GO:0005739">
    <property type="term" value="C:mitochondrion"/>
    <property type="evidence" value="ECO:0007669"/>
    <property type="project" value="UniProtKB-ARBA"/>
</dbReference>
<name>A0A484FKD7_COLOR</name>
<protein>
    <submittedName>
        <fullName evidence="9">CCA tRNA nucleotidyltransferase</fullName>
    </submittedName>
</protein>
<comment type="similarity">
    <text evidence="1 6">Belongs to the tRNA nucleotidyltransferase/poly(A) polymerase family.</text>
</comment>
<dbReference type="InterPro" id="IPR018870">
    <property type="entry name" value="Tti2"/>
</dbReference>
<dbReference type="InterPro" id="IPR002646">
    <property type="entry name" value="PolA_pol_head_dom"/>
</dbReference>
<dbReference type="PANTHER" id="PTHR13734:SF5">
    <property type="entry name" value="CCA TRNA NUCLEOTIDYLTRANSFERASE, MITOCHONDRIAL"/>
    <property type="match status" value="1"/>
</dbReference>
<keyword evidence="3" id="KW-0547">Nucleotide-binding</keyword>
<dbReference type="Proteomes" id="UP000014480">
    <property type="component" value="Unassembled WGS sequence"/>
</dbReference>
<proteinExistence type="inferred from homology"/>
<comment type="similarity">
    <text evidence="5">Belongs to the TTI2 family.</text>
</comment>
<dbReference type="GO" id="GO:0001680">
    <property type="term" value="P:tRNA 3'-terminal CCA addition"/>
    <property type="evidence" value="ECO:0007669"/>
    <property type="project" value="UniProtKB-ARBA"/>
</dbReference>
<keyword evidence="10" id="KW-1185">Reference proteome</keyword>
<evidence type="ECO:0000256" key="4">
    <source>
        <dbReference type="ARBA" id="ARBA00022884"/>
    </source>
</evidence>
<accession>A0A484FKD7</accession>
<reference evidence="10" key="2">
    <citation type="journal article" date="2019" name="Mol. Plant Microbe Interact.">
        <title>Genome sequence resources for four phytopathogenic fungi from the Colletotrichum orbiculare species complex.</title>
        <authorList>
            <person name="Gan P."/>
            <person name="Tsushima A."/>
            <person name="Narusaka M."/>
            <person name="Narusaka Y."/>
            <person name="Takano Y."/>
            <person name="Kubo Y."/>
            <person name="Shirasu K."/>
        </authorList>
    </citation>
    <scope>GENOME REANNOTATION</scope>
    <source>
        <strain evidence="10">104-T / ATCC 96160 / CBS 514.97 / LARS 414 / MAFF 240422</strain>
    </source>
</reference>
<dbReference type="GO" id="GO:0052929">
    <property type="term" value="F:ATP:3'-cytidine-cytidine-tRNA adenylyltransferase activity"/>
    <property type="evidence" value="ECO:0007669"/>
    <property type="project" value="TreeGrafter"/>
</dbReference>
<dbReference type="OrthoDB" id="445712at2759"/>
<evidence type="ECO:0000313" key="10">
    <source>
        <dbReference type="Proteomes" id="UP000014480"/>
    </source>
</evidence>
<dbReference type="EMBL" id="AMCV02000029">
    <property type="protein sequence ID" value="TDZ17377.1"/>
    <property type="molecule type" value="Genomic_DNA"/>
</dbReference>
<dbReference type="GO" id="GO:0110078">
    <property type="term" value="C:TTT Hsp90 cochaperone complex"/>
    <property type="evidence" value="ECO:0007669"/>
    <property type="project" value="InterPro"/>
</dbReference>